<accession>A0A1T4TWB8</accession>
<sequence length="139" mass="14214">MKRQGGFTLIEMIVVIVILGILAVTAAPKYLDMTDSAKTGVLEGLKGAIASAANMKHAEFKISGDATGIQNEYPDGSANGIVSLIDTDDFTAVKGGTAAADAVEFNFEAAADRGSKCVIYTPAATSGAKPGIEIDTCSP</sequence>
<evidence type="ECO:0000256" key="1">
    <source>
        <dbReference type="SAM" id="Phobius"/>
    </source>
</evidence>
<dbReference type="NCBIfam" id="TIGR02532">
    <property type="entry name" value="IV_pilin_GFxxxE"/>
    <property type="match status" value="1"/>
</dbReference>
<keyword evidence="1" id="KW-0812">Transmembrane</keyword>
<dbReference type="SUPFAM" id="SSF54523">
    <property type="entry name" value="Pili subunits"/>
    <property type="match status" value="1"/>
</dbReference>
<dbReference type="Proteomes" id="UP000190162">
    <property type="component" value="Unassembled WGS sequence"/>
</dbReference>
<dbReference type="Pfam" id="PF07963">
    <property type="entry name" value="N_methyl"/>
    <property type="match status" value="1"/>
</dbReference>
<dbReference type="OrthoDB" id="6118991at2"/>
<keyword evidence="1" id="KW-1133">Transmembrane helix</keyword>
<reference evidence="3" key="1">
    <citation type="submission" date="2017-02" db="EMBL/GenBank/DDBJ databases">
        <authorList>
            <person name="Varghese N."/>
            <person name="Submissions S."/>
        </authorList>
    </citation>
    <scope>NUCLEOTIDE SEQUENCE [LARGE SCALE GENOMIC DNA]</scope>
    <source>
        <strain evidence="3">DSM 22720</strain>
    </source>
</reference>
<name>A0A1T4TWB8_9GAMM</name>
<evidence type="ECO:0000313" key="2">
    <source>
        <dbReference type="EMBL" id="SKA44628.1"/>
    </source>
</evidence>
<dbReference type="RefSeq" id="WP_078750761.1">
    <property type="nucleotide sequence ID" value="NZ_FUXU01000002.1"/>
</dbReference>
<feature type="transmembrane region" description="Helical" evidence="1">
    <location>
        <begin position="7"/>
        <end position="27"/>
    </location>
</feature>
<dbReference type="InterPro" id="IPR012902">
    <property type="entry name" value="N_methyl_site"/>
</dbReference>
<dbReference type="EMBL" id="FUXU01000002">
    <property type="protein sequence ID" value="SKA44628.1"/>
    <property type="molecule type" value="Genomic_DNA"/>
</dbReference>
<keyword evidence="1" id="KW-0472">Membrane</keyword>
<gene>
    <name evidence="2" type="ORF">SAMN02745132_00204</name>
</gene>
<dbReference type="PROSITE" id="PS00409">
    <property type="entry name" value="PROKAR_NTER_METHYL"/>
    <property type="match status" value="1"/>
</dbReference>
<dbReference type="InterPro" id="IPR045584">
    <property type="entry name" value="Pilin-like"/>
</dbReference>
<dbReference type="AlphaFoldDB" id="A0A1T4TWB8"/>
<dbReference type="Gene3D" id="3.30.700.10">
    <property type="entry name" value="Glycoprotein, Type 4 Pilin"/>
    <property type="match status" value="1"/>
</dbReference>
<evidence type="ECO:0000313" key="3">
    <source>
        <dbReference type="Proteomes" id="UP000190162"/>
    </source>
</evidence>
<protein>
    <submittedName>
        <fullName evidence="2">MSHA pilin protein MshA</fullName>
    </submittedName>
</protein>
<proteinExistence type="predicted"/>
<organism evidence="2 3">
    <name type="scientific">Enterovibrio nigricans DSM 22720</name>
    <dbReference type="NCBI Taxonomy" id="1121868"/>
    <lineage>
        <taxon>Bacteria</taxon>
        <taxon>Pseudomonadati</taxon>
        <taxon>Pseudomonadota</taxon>
        <taxon>Gammaproteobacteria</taxon>
        <taxon>Vibrionales</taxon>
        <taxon>Vibrionaceae</taxon>
        <taxon>Enterovibrio</taxon>
    </lineage>
</organism>
<keyword evidence="3" id="KW-1185">Reference proteome</keyword>